<dbReference type="InterPro" id="IPR007621">
    <property type="entry name" value="TPM_dom"/>
</dbReference>
<evidence type="ECO:0000259" key="2">
    <source>
        <dbReference type="Pfam" id="PF04536"/>
    </source>
</evidence>
<reference evidence="3 4" key="1">
    <citation type="submission" date="2018-11" db="EMBL/GenBank/DDBJ databases">
        <title>Schleiferia aggregans sp. nov., a moderately thermophilic heterotrophic bacterium isolated from microbial mats at a terrestrial hot spring.</title>
        <authorList>
            <person name="Iino T."/>
            <person name="Ohkuma M."/>
            <person name="Haruta S."/>
        </authorList>
    </citation>
    <scope>NUCLEOTIDE SEQUENCE [LARGE SCALE GENOMIC DNA]</scope>
    <source>
        <strain evidence="3 4">LA</strain>
    </source>
</reference>
<dbReference type="EMBL" id="BHZE01000011">
    <property type="protein sequence ID" value="GCD77819.1"/>
    <property type="molecule type" value="Genomic_DNA"/>
</dbReference>
<feature type="domain" description="TPM" evidence="2">
    <location>
        <begin position="34"/>
        <end position="158"/>
    </location>
</feature>
<dbReference type="Proteomes" id="UP000286715">
    <property type="component" value="Unassembled WGS sequence"/>
</dbReference>
<evidence type="ECO:0000256" key="1">
    <source>
        <dbReference type="SAM" id="Phobius"/>
    </source>
</evidence>
<gene>
    <name evidence="3" type="ORF">JCM31826_13010</name>
</gene>
<proteinExistence type="predicted"/>
<evidence type="ECO:0000313" key="4">
    <source>
        <dbReference type="Proteomes" id="UP000286715"/>
    </source>
</evidence>
<dbReference type="Pfam" id="PF04536">
    <property type="entry name" value="TPM_phosphatase"/>
    <property type="match status" value="1"/>
</dbReference>
<protein>
    <recommendedName>
        <fullName evidence="2">TPM domain-containing protein</fullName>
    </recommendedName>
</protein>
<keyword evidence="1" id="KW-0812">Transmembrane</keyword>
<feature type="transmembrane region" description="Helical" evidence="1">
    <location>
        <begin position="177"/>
        <end position="194"/>
    </location>
</feature>
<keyword evidence="1" id="KW-1133">Transmembrane helix</keyword>
<sequence>MINWWKLWIASLFLIGTLSLSASKRPIPKYRAPVNDYTGAFLSPREAQRLSQELIAFEDSTGIQIAVCIEPSLEGESAFDRSLAIARAWGPGSKEANSGILIYIALEDRAIFIQTGYGAEGFLPDAIAKRIVEQIMKPYFHQGRFYEGLRLAIEAIKTRGAEENFPKIGHKNGEDEIPAWVIILIILVVLYLVARNPGRGGGISGGGPVIFPPIGRGGGGFSGWGGSSGGWGGFGGGGFGGGGAGGRW</sequence>
<keyword evidence="4" id="KW-1185">Reference proteome</keyword>
<dbReference type="AlphaFoldDB" id="A0A401XLC4"/>
<dbReference type="RefSeq" id="WP_124397886.1">
    <property type="nucleotide sequence ID" value="NZ_BHZE01000011.1"/>
</dbReference>
<accession>A0A401XLC4</accession>
<organism evidence="3 4">
    <name type="scientific">Thermaurantimonas aggregans</name>
    <dbReference type="NCBI Taxonomy" id="2173829"/>
    <lineage>
        <taxon>Bacteria</taxon>
        <taxon>Pseudomonadati</taxon>
        <taxon>Bacteroidota</taxon>
        <taxon>Flavobacteriia</taxon>
        <taxon>Flavobacteriales</taxon>
        <taxon>Schleiferiaceae</taxon>
        <taxon>Thermaurantimonas</taxon>
    </lineage>
</organism>
<dbReference type="OrthoDB" id="9810918at2"/>
<comment type="caution">
    <text evidence="3">The sequence shown here is derived from an EMBL/GenBank/DDBJ whole genome shotgun (WGS) entry which is preliminary data.</text>
</comment>
<keyword evidence="1" id="KW-0472">Membrane</keyword>
<name>A0A401XLC4_9FLAO</name>
<dbReference type="Gene3D" id="3.10.310.50">
    <property type="match status" value="1"/>
</dbReference>
<dbReference type="PANTHER" id="PTHR30373">
    <property type="entry name" value="UPF0603 PROTEIN YGCG"/>
    <property type="match status" value="1"/>
</dbReference>
<evidence type="ECO:0000313" key="3">
    <source>
        <dbReference type="EMBL" id="GCD77819.1"/>
    </source>
</evidence>
<dbReference type="PANTHER" id="PTHR30373:SF2">
    <property type="entry name" value="UPF0603 PROTEIN YGCG"/>
    <property type="match status" value="1"/>
</dbReference>